<dbReference type="AlphaFoldDB" id="A0A1H3HK99"/>
<dbReference type="Proteomes" id="UP000198935">
    <property type="component" value="Unassembled WGS sequence"/>
</dbReference>
<dbReference type="EMBL" id="FNPI01000001">
    <property type="protein sequence ID" value="SDY15204.1"/>
    <property type="molecule type" value="Genomic_DNA"/>
</dbReference>
<reference evidence="2" key="1">
    <citation type="submission" date="2016-10" db="EMBL/GenBank/DDBJ databases">
        <authorList>
            <person name="Varghese N."/>
            <person name="Submissions S."/>
        </authorList>
    </citation>
    <scope>NUCLEOTIDE SEQUENCE [LARGE SCALE GENOMIC DNA]</scope>
    <source>
        <strain evidence="2">SP</strain>
    </source>
</reference>
<organism evidence="1 2">
    <name type="scientific">Evansella caseinilytica</name>
    <dbReference type="NCBI Taxonomy" id="1503961"/>
    <lineage>
        <taxon>Bacteria</taxon>
        <taxon>Bacillati</taxon>
        <taxon>Bacillota</taxon>
        <taxon>Bacilli</taxon>
        <taxon>Bacillales</taxon>
        <taxon>Bacillaceae</taxon>
        <taxon>Evansella</taxon>
    </lineage>
</organism>
<dbReference type="Gene3D" id="3.20.20.70">
    <property type="entry name" value="Aldolase class I"/>
    <property type="match status" value="1"/>
</dbReference>
<dbReference type="OrthoDB" id="6580179at2"/>
<dbReference type="Pfam" id="PF07071">
    <property type="entry name" value="KDGP_aldolase"/>
    <property type="match status" value="1"/>
</dbReference>
<gene>
    <name evidence="1" type="ORF">SAMN05421736_101508</name>
</gene>
<keyword evidence="2" id="KW-1185">Reference proteome</keyword>
<name>A0A1H3HK99_9BACI</name>
<protein>
    <submittedName>
        <fullName evidence="1">2-dehydro-3-deoxy-phosphogluconate aldolase</fullName>
    </submittedName>
</protein>
<dbReference type="InterPro" id="IPR010763">
    <property type="entry name" value="DgaF"/>
</dbReference>
<dbReference type="InterPro" id="IPR013785">
    <property type="entry name" value="Aldolase_TIM"/>
</dbReference>
<evidence type="ECO:0000313" key="1">
    <source>
        <dbReference type="EMBL" id="SDY15204.1"/>
    </source>
</evidence>
<sequence>MNLQHKVIYNVLAKGLDNALELVETAGEQILIGVMVKDFPTEAAAVQQVRSFKENGVPVSVGLGAADPAMWRKVADVAVKTKPDHINQIFPAAGYTLGRMELLGERPVINAVIEPSGISGEVIISTGPVSSGYREKVSCEMAASMLAEIGVQSVKFYPIAGDKKLDEVAAMVKAASAAGLKIFEPTGGIGVDNIAPVLQTCLDNGAETVIPHLYTSLINKQTGKTEIAKIQRLLDISKEIISN</sequence>
<accession>A0A1H3HK99</accession>
<dbReference type="NCBIfam" id="TIGR03581">
    <property type="entry name" value="EF_0839"/>
    <property type="match status" value="1"/>
</dbReference>
<evidence type="ECO:0000313" key="2">
    <source>
        <dbReference type="Proteomes" id="UP000198935"/>
    </source>
</evidence>
<dbReference type="STRING" id="1503961.SAMN05421736_101508"/>
<proteinExistence type="predicted"/>